<gene>
    <name evidence="2" type="ORF">HMPREF1544_02160</name>
</gene>
<keyword evidence="1" id="KW-1133">Transmembrane helix</keyword>
<dbReference type="Proteomes" id="UP000014254">
    <property type="component" value="Unassembled WGS sequence"/>
</dbReference>
<keyword evidence="3" id="KW-1185">Reference proteome</keyword>
<organism evidence="2 3">
    <name type="scientific">Mucor circinelloides f. circinelloides (strain 1006PhL)</name>
    <name type="common">Mucormycosis agent</name>
    <name type="synonym">Calyptromyces circinelloides</name>
    <dbReference type="NCBI Taxonomy" id="1220926"/>
    <lineage>
        <taxon>Eukaryota</taxon>
        <taxon>Fungi</taxon>
        <taxon>Fungi incertae sedis</taxon>
        <taxon>Mucoromycota</taxon>
        <taxon>Mucoromycotina</taxon>
        <taxon>Mucoromycetes</taxon>
        <taxon>Mucorales</taxon>
        <taxon>Mucorineae</taxon>
        <taxon>Mucoraceae</taxon>
        <taxon>Mucor</taxon>
    </lineage>
</organism>
<keyword evidence="1" id="KW-0812">Transmembrane</keyword>
<protein>
    <submittedName>
        <fullName evidence="2">Uncharacterized protein</fullName>
    </submittedName>
</protein>
<feature type="transmembrane region" description="Helical" evidence="1">
    <location>
        <begin position="81"/>
        <end position="100"/>
    </location>
</feature>
<dbReference type="InParanoid" id="S2JL65"/>
<evidence type="ECO:0000313" key="2">
    <source>
        <dbReference type="EMBL" id="EPB91091.1"/>
    </source>
</evidence>
<dbReference type="EMBL" id="KE123913">
    <property type="protein sequence ID" value="EPB91091.1"/>
    <property type="molecule type" value="Genomic_DNA"/>
</dbReference>
<name>S2JL65_MUCC1</name>
<proteinExistence type="predicted"/>
<reference evidence="3" key="1">
    <citation type="submission" date="2013-05" db="EMBL/GenBank/DDBJ databases">
        <title>The Genome sequence of Mucor circinelloides f. circinelloides 1006PhL.</title>
        <authorList>
            <consortium name="The Broad Institute Genomics Platform"/>
            <person name="Cuomo C."/>
            <person name="Earl A."/>
            <person name="Findley K."/>
            <person name="Lee S.C."/>
            <person name="Walker B."/>
            <person name="Young S."/>
            <person name="Zeng Q."/>
            <person name="Gargeya S."/>
            <person name="Fitzgerald M."/>
            <person name="Haas B."/>
            <person name="Abouelleil A."/>
            <person name="Allen A.W."/>
            <person name="Alvarado L."/>
            <person name="Arachchi H.M."/>
            <person name="Berlin A.M."/>
            <person name="Chapman S.B."/>
            <person name="Gainer-Dewar J."/>
            <person name="Goldberg J."/>
            <person name="Griggs A."/>
            <person name="Gujja S."/>
            <person name="Hansen M."/>
            <person name="Howarth C."/>
            <person name="Imamovic A."/>
            <person name="Ireland A."/>
            <person name="Larimer J."/>
            <person name="McCowan C."/>
            <person name="Murphy C."/>
            <person name="Pearson M."/>
            <person name="Poon T.W."/>
            <person name="Priest M."/>
            <person name="Roberts A."/>
            <person name="Saif S."/>
            <person name="Shea T."/>
            <person name="Sisk P."/>
            <person name="Sykes S."/>
            <person name="Wortman J."/>
            <person name="Nusbaum C."/>
            <person name="Birren B."/>
        </authorList>
    </citation>
    <scope>NUCLEOTIDE SEQUENCE [LARGE SCALE GENOMIC DNA]</scope>
    <source>
        <strain evidence="3">1006PhL</strain>
    </source>
</reference>
<sequence length="116" mass="13236">MQQLVVNTASTYGIATTTTFLKHYQLLPFLNMEMVVVYSLNSSKTSGGAISHCFDTLCNMSFAMLFLPGLVLLSASYLNKWRYYSLVWCCCLLQVMYRYVSRVQWIRLVSMMSAAV</sequence>
<feature type="transmembrane region" description="Helical" evidence="1">
    <location>
        <begin position="53"/>
        <end position="75"/>
    </location>
</feature>
<evidence type="ECO:0000256" key="1">
    <source>
        <dbReference type="SAM" id="Phobius"/>
    </source>
</evidence>
<keyword evidence="1" id="KW-0472">Membrane</keyword>
<accession>S2JL65</accession>
<dbReference type="AlphaFoldDB" id="S2JL65"/>
<dbReference type="VEuPathDB" id="FungiDB:HMPREF1544_02160"/>
<evidence type="ECO:0000313" key="3">
    <source>
        <dbReference type="Proteomes" id="UP000014254"/>
    </source>
</evidence>